<comment type="caution">
    <text evidence="2">The sequence shown here is derived from an EMBL/GenBank/DDBJ whole genome shotgun (WGS) entry which is preliminary data.</text>
</comment>
<dbReference type="RefSeq" id="WP_086752231.1">
    <property type="nucleotide sequence ID" value="NZ_JARAVY010000048.1"/>
</dbReference>
<name>A0ABU4LKR7_9ACTN</name>
<gene>
    <name evidence="2" type="ORF">PV517_47710</name>
</gene>
<protein>
    <recommendedName>
        <fullName evidence="4">Secreted protein</fullName>
    </recommendedName>
</protein>
<sequence>MTTTPRSPRLLLITTAVLAVTGGILLAVPHGQGTKAADRPPSATAPAEPSPPAPREPGDTTHSARASALPPHGEGTAGDSAIQQVLERSWPADLPSADARQLLTDGRALLRADATGIGRSKWPRAFGGSGQARAPAFATARFRVQAAIARRNGSATKAVVHLVWAGIDRGGTYTDGRITDLFFTRTIKRGKPTWTPQPRI</sequence>
<feature type="region of interest" description="Disordered" evidence="1">
    <location>
        <begin position="31"/>
        <end position="78"/>
    </location>
</feature>
<accession>A0ABU4LKR7</accession>
<organism evidence="2 3">
    <name type="scientific">Streptomyces griseiscabiei</name>
    <dbReference type="NCBI Taxonomy" id="2993540"/>
    <lineage>
        <taxon>Bacteria</taxon>
        <taxon>Bacillati</taxon>
        <taxon>Actinomycetota</taxon>
        <taxon>Actinomycetes</taxon>
        <taxon>Kitasatosporales</taxon>
        <taxon>Streptomycetaceae</taxon>
        <taxon>Streptomyces</taxon>
    </lineage>
</organism>
<dbReference type="EMBL" id="JARAVY010000048">
    <property type="protein sequence ID" value="MDX2916339.1"/>
    <property type="molecule type" value="Genomic_DNA"/>
</dbReference>
<reference evidence="2 3" key="1">
    <citation type="journal article" date="2023" name="Microb. Genom.">
        <title>Mesoterricola silvestris gen. nov., sp. nov., Mesoterricola sediminis sp. nov., Geothrix oryzae sp. nov., Geothrix edaphica sp. nov., Geothrix rubra sp. nov., and Geothrix limicola sp. nov., six novel members of Acidobacteriota isolated from soils.</title>
        <authorList>
            <person name="Weisberg A.J."/>
            <person name="Pearce E."/>
            <person name="Kramer C.G."/>
            <person name="Chang J.H."/>
            <person name="Clarke C.R."/>
        </authorList>
    </citation>
    <scope>NUCLEOTIDE SEQUENCE [LARGE SCALE GENOMIC DNA]</scope>
    <source>
        <strain evidence="2 3">NRRL_B-2795</strain>
    </source>
</reference>
<evidence type="ECO:0008006" key="4">
    <source>
        <dbReference type="Google" id="ProtNLM"/>
    </source>
</evidence>
<evidence type="ECO:0000256" key="1">
    <source>
        <dbReference type="SAM" id="MobiDB-lite"/>
    </source>
</evidence>
<evidence type="ECO:0000313" key="2">
    <source>
        <dbReference type="EMBL" id="MDX2916339.1"/>
    </source>
</evidence>
<proteinExistence type="predicted"/>
<keyword evidence="3" id="KW-1185">Reference proteome</keyword>
<evidence type="ECO:0000313" key="3">
    <source>
        <dbReference type="Proteomes" id="UP001271723"/>
    </source>
</evidence>
<dbReference type="Proteomes" id="UP001271723">
    <property type="component" value="Unassembled WGS sequence"/>
</dbReference>